<reference evidence="9" key="1">
    <citation type="submission" date="2016-11" db="EMBL/GenBank/DDBJ databases">
        <authorList>
            <person name="Varghese N."/>
            <person name="Submissions S."/>
        </authorList>
    </citation>
    <scope>NUCLEOTIDE SEQUENCE [LARGE SCALE GENOMIC DNA]</scope>
    <source>
        <strain evidence="9">Sac-22</strain>
    </source>
</reference>
<evidence type="ECO:0000256" key="6">
    <source>
        <dbReference type="SAM" id="Phobius"/>
    </source>
</evidence>
<dbReference type="InterPro" id="IPR037185">
    <property type="entry name" value="EmrE-like"/>
</dbReference>
<evidence type="ECO:0000256" key="3">
    <source>
        <dbReference type="ARBA" id="ARBA00022692"/>
    </source>
</evidence>
<dbReference type="EMBL" id="FRCX01000001">
    <property type="protein sequence ID" value="SHM22507.1"/>
    <property type="molecule type" value="Genomic_DNA"/>
</dbReference>
<dbReference type="STRING" id="551987.SAMN05192549_10132"/>
<dbReference type="GO" id="GO:0016020">
    <property type="term" value="C:membrane"/>
    <property type="evidence" value="ECO:0007669"/>
    <property type="project" value="UniProtKB-SubCell"/>
</dbReference>
<sequence length="300" mass="32468">MNHRLTPRTIFLLTLPPLLWAGNAIVGRLVHDMLPPVLLNFLRWSIAFVILLPLAGPVFRREIGLWRHWKTYAVLGLLGIGMYNALQYMALQSSTPINVTLVASGMPVWMMLTGWLFFDVPVSRKQVVGAVLSIAGVLLVLARGEWQRVLELRLVAGDLFMILATIAWSLYSWLLLRVKEPAAVRANWASFLLAQVAFGVVWSGGFALGEQALGAIAVQWSWPLAAALLYVATGPAIVAFGCWGAGVREAGPSVGAFFVNLTPLFTALLSSAFLGEAPHGYHAAAFALIVGGIVVSARRG</sequence>
<dbReference type="Pfam" id="PF00892">
    <property type="entry name" value="EamA"/>
    <property type="match status" value="2"/>
</dbReference>
<feature type="transmembrane region" description="Helical" evidence="6">
    <location>
        <begin position="40"/>
        <end position="59"/>
    </location>
</feature>
<comment type="similarity">
    <text evidence="2">Belongs to the EamA transporter family.</text>
</comment>
<dbReference type="OrthoDB" id="4167046at2"/>
<evidence type="ECO:0000256" key="2">
    <source>
        <dbReference type="ARBA" id="ARBA00007362"/>
    </source>
</evidence>
<keyword evidence="9" id="KW-1185">Reference proteome</keyword>
<dbReference type="InterPro" id="IPR050638">
    <property type="entry name" value="AA-Vitamin_Transporters"/>
</dbReference>
<feature type="domain" description="EamA" evidence="7">
    <location>
        <begin position="156"/>
        <end position="296"/>
    </location>
</feature>
<protein>
    <submittedName>
        <fullName evidence="8">Threonine/homoserine efflux transporter RhtA</fullName>
    </submittedName>
</protein>
<evidence type="ECO:0000313" key="8">
    <source>
        <dbReference type="EMBL" id="SHM22507.1"/>
    </source>
</evidence>
<comment type="subcellular location">
    <subcellularLocation>
        <location evidence="1">Membrane</location>
        <topology evidence="1">Multi-pass membrane protein</topology>
    </subcellularLocation>
</comment>
<feature type="transmembrane region" description="Helical" evidence="6">
    <location>
        <begin position="71"/>
        <end position="91"/>
    </location>
</feature>
<evidence type="ECO:0000256" key="4">
    <source>
        <dbReference type="ARBA" id="ARBA00022989"/>
    </source>
</evidence>
<feature type="transmembrane region" description="Helical" evidence="6">
    <location>
        <begin position="152"/>
        <end position="176"/>
    </location>
</feature>
<accession>A0A1M7H3D9</accession>
<dbReference type="SUPFAM" id="SSF103481">
    <property type="entry name" value="Multidrug resistance efflux transporter EmrE"/>
    <property type="match status" value="2"/>
</dbReference>
<dbReference type="AlphaFoldDB" id="A0A1M7H3D9"/>
<feature type="transmembrane region" description="Helical" evidence="6">
    <location>
        <begin position="127"/>
        <end position="146"/>
    </location>
</feature>
<feature type="transmembrane region" description="Helical" evidence="6">
    <location>
        <begin position="254"/>
        <end position="274"/>
    </location>
</feature>
<dbReference type="RefSeq" id="WP_072780403.1">
    <property type="nucleotide sequence ID" value="NZ_FRCX01000001.1"/>
</dbReference>
<dbReference type="PANTHER" id="PTHR32322">
    <property type="entry name" value="INNER MEMBRANE TRANSPORTER"/>
    <property type="match status" value="1"/>
</dbReference>
<dbReference type="InterPro" id="IPR000620">
    <property type="entry name" value="EamA_dom"/>
</dbReference>
<evidence type="ECO:0000259" key="7">
    <source>
        <dbReference type="Pfam" id="PF00892"/>
    </source>
</evidence>
<evidence type="ECO:0000256" key="5">
    <source>
        <dbReference type="ARBA" id="ARBA00023136"/>
    </source>
</evidence>
<dbReference type="Gene3D" id="1.10.3730.20">
    <property type="match status" value="1"/>
</dbReference>
<gene>
    <name evidence="8" type="ORF">SAMN05192549_10132</name>
</gene>
<feature type="domain" description="EamA" evidence="7">
    <location>
        <begin position="9"/>
        <end position="141"/>
    </location>
</feature>
<feature type="transmembrane region" description="Helical" evidence="6">
    <location>
        <begin position="188"/>
        <end position="208"/>
    </location>
</feature>
<name>A0A1M7H3D9_9BURK</name>
<keyword evidence="5 6" id="KW-0472">Membrane</keyword>
<dbReference type="Proteomes" id="UP000184339">
    <property type="component" value="Unassembled WGS sequence"/>
</dbReference>
<evidence type="ECO:0000313" key="9">
    <source>
        <dbReference type="Proteomes" id="UP000184339"/>
    </source>
</evidence>
<feature type="transmembrane region" description="Helical" evidence="6">
    <location>
        <begin position="220"/>
        <end position="242"/>
    </location>
</feature>
<keyword evidence="4 6" id="KW-1133">Transmembrane helix</keyword>
<feature type="transmembrane region" description="Helical" evidence="6">
    <location>
        <begin position="97"/>
        <end position="118"/>
    </location>
</feature>
<organism evidence="8 9">
    <name type="scientific">Duganella sacchari</name>
    <dbReference type="NCBI Taxonomy" id="551987"/>
    <lineage>
        <taxon>Bacteria</taxon>
        <taxon>Pseudomonadati</taxon>
        <taxon>Pseudomonadota</taxon>
        <taxon>Betaproteobacteria</taxon>
        <taxon>Burkholderiales</taxon>
        <taxon>Oxalobacteraceae</taxon>
        <taxon>Telluria group</taxon>
        <taxon>Duganella</taxon>
    </lineage>
</organism>
<evidence type="ECO:0000256" key="1">
    <source>
        <dbReference type="ARBA" id="ARBA00004141"/>
    </source>
</evidence>
<feature type="transmembrane region" description="Helical" evidence="6">
    <location>
        <begin position="280"/>
        <end position="297"/>
    </location>
</feature>
<dbReference type="PANTHER" id="PTHR32322:SF2">
    <property type="entry name" value="EAMA DOMAIN-CONTAINING PROTEIN"/>
    <property type="match status" value="1"/>
</dbReference>
<keyword evidence="3 6" id="KW-0812">Transmembrane</keyword>
<proteinExistence type="inferred from homology"/>